<name>A0AAI9ZSL9_9PEZI</name>
<dbReference type="RefSeq" id="XP_060445672.1">
    <property type="nucleotide sequence ID" value="XM_060582753.1"/>
</dbReference>
<accession>A0AAI9ZSL9</accession>
<evidence type="ECO:0000256" key="1">
    <source>
        <dbReference type="SAM" id="MobiDB-lite"/>
    </source>
</evidence>
<keyword evidence="3" id="KW-1185">Reference proteome</keyword>
<feature type="region of interest" description="Disordered" evidence="1">
    <location>
        <begin position="52"/>
        <end position="75"/>
    </location>
</feature>
<dbReference type="EMBL" id="JAHMHQ010000009">
    <property type="protein sequence ID" value="KAK1637065.1"/>
    <property type="molecule type" value="Genomic_DNA"/>
</dbReference>
<evidence type="ECO:0000313" key="2">
    <source>
        <dbReference type="EMBL" id="KAK1637065.1"/>
    </source>
</evidence>
<evidence type="ECO:0000313" key="3">
    <source>
        <dbReference type="Proteomes" id="UP001243989"/>
    </source>
</evidence>
<protein>
    <submittedName>
        <fullName evidence="2">Uncharacterized protein</fullName>
    </submittedName>
</protein>
<comment type="caution">
    <text evidence="2">The sequence shown here is derived from an EMBL/GenBank/DDBJ whole genome shotgun (WGS) entry which is preliminary data.</text>
</comment>
<dbReference type="GeneID" id="85467615"/>
<feature type="compositionally biased region" description="Low complexity" evidence="1">
    <location>
        <begin position="54"/>
        <end position="63"/>
    </location>
</feature>
<reference evidence="2" key="1">
    <citation type="submission" date="2021-06" db="EMBL/GenBank/DDBJ databases">
        <title>Comparative genomics, transcriptomics and evolutionary studies reveal genomic signatures of adaptation to plant cell wall in hemibiotrophic fungi.</title>
        <authorList>
            <consortium name="DOE Joint Genome Institute"/>
            <person name="Baroncelli R."/>
            <person name="Diaz J.F."/>
            <person name="Benocci T."/>
            <person name="Peng M."/>
            <person name="Battaglia E."/>
            <person name="Haridas S."/>
            <person name="Andreopoulos W."/>
            <person name="Labutti K."/>
            <person name="Pangilinan J."/>
            <person name="Floch G.L."/>
            <person name="Makela M.R."/>
            <person name="Henrissat B."/>
            <person name="Grigoriev I.V."/>
            <person name="Crouch J.A."/>
            <person name="De Vries R.P."/>
            <person name="Sukno S.A."/>
            <person name="Thon M.R."/>
        </authorList>
    </citation>
    <scope>NUCLEOTIDE SEQUENCE</scope>
    <source>
        <strain evidence="2">CBS 102054</strain>
    </source>
</reference>
<dbReference type="Proteomes" id="UP001243989">
    <property type="component" value="Unassembled WGS sequence"/>
</dbReference>
<sequence>MFDAYCTICANSHQGGHARTKWDINAAISVLDGNEQWRFQGEKTNVEMNENDKAAAAQQQHQQQQHHRKPTTSYTTGTAENLASHRVQFRVIPFSHGSVIVSSSQLKADPTPTEVQCGIQSPSSVSRWTLQSSGNICPHSRLDSLLQNLCPTNTTTYWLLFPPRVACKTDRATTELCFQGPRSITLIPMTLARSSFLHLPPSLSFLNCFLDRGTRTCEMTDQDLSDFRPYQLATEQ</sequence>
<organism evidence="2 3">
    <name type="scientific">Colletotrichum phormii</name>
    <dbReference type="NCBI Taxonomy" id="359342"/>
    <lineage>
        <taxon>Eukaryota</taxon>
        <taxon>Fungi</taxon>
        <taxon>Dikarya</taxon>
        <taxon>Ascomycota</taxon>
        <taxon>Pezizomycotina</taxon>
        <taxon>Sordariomycetes</taxon>
        <taxon>Hypocreomycetidae</taxon>
        <taxon>Glomerellales</taxon>
        <taxon>Glomerellaceae</taxon>
        <taxon>Colletotrichum</taxon>
        <taxon>Colletotrichum acutatum species complex</taxon>
    </lineage>
</organism>
<gene>
    <name evidence="2" type="ORF">BDP81DRAFT_218098</name>
</gene>
<proteinExistence type="predicted"/>
<dbReference type="AlphaFoldDB" id="A0AAI9ZSL9"/>